<dbReference type="PANTHER" id="PTHR35936">
    <property type="entry name" value="MEMBRANE-BOUND LYTIC MUREIN TRANSGLYCOSYLASE F"/>
    <property type="match status" value="1"/>
</dbReference>
<evidence type="ECO:0000256" key="1">
    <source>
        <dbReference type="ARBA" id="ARBA00022729"/>
    </source>
</evidence>
<evidence type="ECO:0000313" key="4">
    <source>
        <dbReference type="EMBL" id="RFZ75763.1"/>
    </source>
</evidence>
<dbReference type="SUPFAM" id="SSF53850">
    <property type="entry name" value="Periplasmic binding protein-like II"/>
    <property type="match status" value="1"/>
</dbReference>
<dbReference type="PANTHER" id="PTHR35936:SF18">
    <property type="entry name" value="L-CYSTINE-BINDING PROTEIN TCYJ"/>
    <property type="match status" value="1"/>
</dbReference>
<evidence type="ECO:0000259" key="3">
    <source>
        <dbReference type="SMART" id="SM00062"/>
    </source>
</evidence>
<sequence length="282" mass="31001">MQEEKKMKKIMKNAVCSVMVLTLAVSMTACQKNQSSGVSKVKVGTGNAMPPYCSLDDKGEPVGYDVAVLKEIDKRLDKYEFDIQAMDFNTLIVSIDSGALDVLSHQLVKSDARKEKYLFPEQYYCLSPMSLCVKKDSGIQSLADMAGKSINQSPTSYEYSMLMAYNEKNPGKELKINAVSDLSTADGFKQVSNGQVDASLTYQSTYDSVQKELKLDNLALTDVVMVEDTYIMCAKGKDDLNTAIDGALKEMVKDGTLSKIATEYLGQDVFSNYADMVSITAK</sequence>
<comment type="caution">
    <text evidence="4">The sequence shown here is derived from an EMBL/GenBank/DDBJ whole genome shotgun (WGS) entry which is preliminary data.</text>
</comment>
<dbReference type="InterPro" id="IPR001638">
    <property type="entry name" value="Solute-binding_3/MltF_N"/>
</dbReference>
<organism evidence="4 5">
    <name type="scientific">Lacrimispora amygdalina</name>
    <dbReference type="NCBI Taxonomy" id="253257"/>
    <lineage>
        <taxon>Bacteria</taxon>
        <taxon>Bacillati</taxon>
        <taxon>Bacillota</taxon>
        <taxon>Clostridia</taxon>
        <taxon>Lachnospirales</taxon>
        <taxon>Lachnospiraceae</taxon>
        <taxon>Lacrimispora</taxon>
    </lineage>
</organism>
<protein>
    <recommendedName>
        <fullName evidence="3">Solute-binding protein family 3/N-terminal domain-containing protein</fullName>
    </recommendedName>
</protein>
<feature type="signal peptide" evidence="2">
    <location>
        <begin position="1"/>
        <end position="31"/>
    </location>
</feature>
<dbReference type="Gene3D" id="3.40.190.10">
    <property type="entry name" value="Periplasmic binding protein-like II"/>
    <property type="match status" value="2"/>
</dbReference>
<keyword evidence="1 2" id="KW-0732">Signal</keyword>
<accession>A0A3E2N457</accession>
<feature type="domain" description="Solute-binding protein family 3/N-terminal" evidence="3">
    <location>
        <begin position="40"/>
        <end position="268"/>
    </location>
</feature>
<dbReference type="Pfam" id="PF00497">
    <property type="entry name" value="SBP_bac_3"/>
    <property type="match status" value="1"/>
</dbReference>
<reference evidence="4 5" key="1">
    <citation type="submission" date="2018-07" db="EMBL/GenBank/DDBJ databases">
        <title>New species, Clostridium PI-S10-A1B.</title>
        <authorList>
            <person name="Krishna G."/>
            <person name="Summeta K."/>
            <person name="Shikha S."/>
            <person name="Prabhu P.B."/>
            <person name="Suresh K."/>
        </authorList>
    </citation>
    <scope>NUCLEOTIDE SEQUENCE [LARGE SCALE GENOMIC DNA]</scope>
    <source>
        <strain evidence="4 5">PI-S10-A1B</strain>
    </source>
</reference>
<dbReference type="EMBL" id="QOHO01000118">
    <property type="protein sequence ID" value="RFZ75763.1"/>
    <property type="molecule type" value="Genomic_DNA"/>
</dbReference>
<proteinExistence type="predicted"/>
<name>A0A3E2N457_9FIRM</name>
<dbReference type="OrthoDB" id="8613538at2"/>
<feature type="chain" id="PRO_5017752561" description="Solute-binding protein family 3/N-terminal domain-containing protein" evidence="2">
    <location>
        <begin position="32"/>
        <end position="282"/>
    </location>
</feature>
<dbReference type="SMART" id="SM00062">
    <property type="entry name" value="PBPb"/>
    <property type="match status" value="1"/>
</dbReference>
<dbReference type="PROSITE" id="PS51257">
    <property type="entry name" value="PROKAR_LIPOPROTEIN"/>
    <property type="match status" value="1"/>
</dbReference>
<dbReference type="AlphaFoldDB" id="A0A3E2N457"/>
<evidence type="ECO:0000313" key="5">
    <source>
        <dbReference type="Proteomes" id="UP000260680"/>
    </source>
</evidence>
<dbReference type="Proteomes" id="UP000260680">
    <property type="component" value="Unassembled WGS sequence"/>
</dbReference>
<evidence type="ECO:0000256" key="2">
    <source>
        <dbReference type="SAM" id="SignalP"/>
    </source>
</evidence>
<gene>
    <name evidence="4" type="ORF">DS742_27260</name>
</gene>